<evidence type="ECO:0000313" key="4">
    <source>
        <dbReference type="Proteomes" id="UP000231246"/>
    </source>
</evidence>
<keyword evidence="1" id="KW-0472">Membrane</keyword>
<keyword evidence="1" id="KW-0812">Transmembrane</keyword>
<dbReference type="AlphaFoldDB" id="A0A2H0BY15"/>
<name>A0A2H0BY15_9BACT</name>
<evidence type="ECO:0000256" key="1">
    <source>
        <dbReference type="SAM" id="Phobius"/>
    </source>
</evidence>
<keyword evidence="1" id="KW-1133">Transmembrane helix</keyword>
<dbReference type="Pfam" id="PF00884">
    <property type="entry name" value="Sulfatase"/>
    <property type="match status" value="1"/>
</dbReference>
<feature type="transmembrane region" description="Helical" evidence="1">
    <location>
        <begin position="41"/>
        <end position="59"/>
    </location>
</feature>
<feature type="domain" description="Sulfatase N-terminal" evidence="2">
    <location>
        <begin position="211"/>
        <end position="440"/>
    </location>
</feature>
<protein>
    <recommendedName>
        <fullName evidence="2">Sulfatase N-terminal domain-containing protein</fullName>
    </recommendedName>
</protein>
<organism evidence="3 4">
    <name type="scientific">Candidatus Roizmanbacteria bacterium CG22_combo_CG10-13_8_21_14_all_38_20</name>
    <dbReference type="NCBI Taxonomy" id="1974862"/>
    <lineage>
        <taxon>Bacteria</taxon>
        <taxon>Candidatus Roizmaniibacteriota</taxon>
    </lineage>
</organism>
<feature type="transmembrane region" description="Helical" evidence="1">
    <location>
        <begin position="141"/>
        <end position="158"/>
    </location>
</feature>
<dbReference type="InterPro" id="IPR017850">
    <property type="entry name" value="Alkaline_phosphatase_core_sf"/>
</dbReference>
<feature type="transmembrane region" description="Helical" evidence="1">
    <location>
        <begin position="9"/>
        <end position="29"/>
    </location>
</feature>
<dbReference type="Proteomes" id="UP000231246">
    <property type="component" value="Unassembled WGS sequence"/>
</dbReference>
<feature type="transmembrane region" description="Helical" evidence="1">
    <location>
        <begin position="66"/>
        <end position="84"/>
    </location>
</feature>
<evidence type="ECO:0000259" key="2">
    <source>
        <dbReference type="Pfam" id="PF00884"/>
    </source>
</evidence>
<dbReference type="Gene3D" id="3.40.720.10">
    <property type="entry name" value="Alkaline Phosphatase, subunit A"/>
    <property type="match status" value="1"/>
</dbReference>
<dbReference type="InterPro" id="IPR000917">
    <property type="entry name" value="Sulfatase_N"/>
</dbReference>
<proteinExistence type="predicted"/>
<evidence type="ECO:0000313" key="3">
    <source>
        <dbReference type="EMBL" id="PIP61920.1"/>
    </source>
</evidence>
<accession>A0A2H0BY15</accession>
<gene>
    <name evidence="3" type="ORF">COW99_01705</name>
</gene>
<reference evidence="3 4" key="1">
    <citation type="submission" date="2017-09" db="EMBL/GenBank/DDBJ databases">
        <title>Depth-based differentiation of microbial function through sediment-hosted aquifers and enrichment of novel symbionts in the deep terrestrial subsurface.</title>
        <authorList>
            <person name="Probst A.J."/>
            <person name="Ladd B."/>
            <person name="Jarett J.K."/>
            <person name="Geller-Mcgrath D.E."/>
            <person name="Sieber C.M."/>
            <person name="Emerson J.B."/>
            <person name="Anantharaman K."/>
            <person name="Thomas B.C."/>
            <person name="Malmstrom R."/>
            <person name="Stieglmeier M."/>
            <person name="Klingl A."/>
            <person name="Woyke T."/>
            <person name="Ryan C.M."/>
            <person name="Banfield J.F."/>
        </authorList>
    </citation>
    <scope>NUCLEOTIDE SEQUENCE [LARGE SCALE GENOMIC DNA]</scope>
    <source>
        <strain evidence="3">CG22_combo_CG10-13_8_21_14_all_38_20</strain>
    </source>
</reference>
<dbReference type="EMBL" id="PCTA01000010">
    <property type="protein sequence ID" value="PIP61920.1"/>
    <property type="molecule type" value="Genomic_DNA"/>
</dbReference>
<comment type="caution">
    <text evidence="3">The sequence shown here is derived from an EMBL/GenBank/DDBJ whole genome shotgun (WGS) entry which is preliminary data.</text>
</comment>
<feature type="transmembrane region" description="Helical" evidence="1">
    <location>
        <begin position="104"/>
        <end position="120"/>
    </location>
</feature>
<sequence>MISMSKKLVLLNPVIFAIYSVLFLYAHNIAETPINMVYKPLAYSVLATVSTTLILIMVIRNKAKTAFIASIFILIFFTHGHLVQLFPPEFNIDLGILKVGPDKLLFVSELFLISLGIQNARLGRSFHKVKGGTFVEKFNQLFFIMSIVLLLSSAFTIISHKPSSNANQASNPKASFGILRSAVKPDIYYLIFDRYAANSTLLSELDYDNAEFTNYLNNAGFYVTDKSVANYPKTFQSLASSLNMTYLNHLTDQYGKESEDQTLINSMLNKHQVGLALKELGYTYYHLGSWWFPTADNTLADEVYSWSFLGLDQFSREFLQTTLALPVLAKMQAVEFGEENYLRVEQKLRIPAKVKRLEQITKTKSGPKFVFVHMLLPHGPYIYDREGNHITESDVNSQSDSDSYLDQLIYTNKVIQDIVDNILLNSESEPIIIVQSDEGPCGIIPELAEDDGWGHCGEDMDWRTLSDNALRVKMRILNAYYLPNMNMQEILYPSISPVNSFRVIFNQYFNTNLELLPDNNYITSDLEHPYDFIDVTDKVKY</sequence>
<dbReference type="SUPFAM" id="SSF53649">
    <property type="entry name" value="Alkaline phosphatase-like"/>
    <property type="match status" value="1"/>
</dbReference>